<keyword evidence="3 8" id="KW-0812">Transmembrane</keyword>
<proteinExistence type="inferred from homology"/>
<evidence type="ECO:0000313" key="9">
    <source>
        <dbReference type="EMBL" id="KAK8882269.1"/>
    </source>
</evidence>
<protein>
    <recommendedName>
        <fullName evidence="8">Vesicle transport protein</fullName>
    </recommendedName>
</protein>
<dbReference type="Pfam" id="PF04178">
    <property type="entry name" value="Got1"/>
    <property type="match status" value="1"/>
</dbReference>
<feature type="transmembrane region" description="Helical" evidence="8">
    <location>
        <begin position="95"/>
        <end position="114"/>
    </location>
</feature>
<dbReference type="Proteomes" id="UP001470230">
    <property type="component" value="Unassembled WGS sequence"/>
</dbReference>
<sequence length="159" mass="17144">MSSMSVGLNAMEDKDDKCCDLSLKQRFIYGGICMGVGILLSILSFISFASGDLATFAIIYSLGTVASVCGSFFIVGPRKHIDAFKNETLKVPHMVSTGVLVGAIIMVFISALAIKSTALAIIFVIVELVALVFFTITLKELLWKAVKAFFNKIFKCGKA</sequence>
<accession>A0ABR2JTQ9</accession>
<keyword evidence="6 8" id="KW-0472">Membrane</keyword>
<name>A0ABR2JTQ9_9EUKA</name>
<keyword evidence="4 8" id="KW-0653">Protein transport</keyword>
<organism evidence="9 10">
    <name type="scientific">Tritrichomonas musculus</name>
    <dbReference type="NCBI Taxonomy" id="1915356"/>
    <lineage>
        <taxon>Eukaryota</taxon>
        <taxon>Metamonada</taxon>
        <taxon>Parabasalia</taxon>
        <taxon>Tritrichomonadida</taxon>
        <taxon>Tritrichomonadidae</taxon>
        <taxon>Tritrichomonas</taxon>
    </lineage>
</organism>
<comment type="similarity">
    <text evidence="7 8">Belongs to the SFT2 family.</text>
</comment>
<dbReference type="InterPro" id="IPR011691">
    <property type="entry name" value="Vesicle_transpt_SFT2"/>
</dbReference>
<feature type="transmembrane region" description="Helical" evidence="8">
    <location>
        <begin position="120"/>
        <end position="138"/>
    </location>
</feature>
<evidence type="ECO:0000256" key="5">
    <source>
        <dbReference type="ARBA" id="ARBA00022989"/>
    </source>
</evidence>
<evidence type="ECO:0000256" key="7">
    <source>
        <dbReference type="ARBA" id="ARBA00025800"/>
    </source>
</evidence>
<comment type="function">
    <text evidence="8">May be involved in fusion of retrograde transport vesicles derived from an endocytic compartment with the Golgi complex.</text>
</comment>
<feature type="transmembrane region" description="Helical" evidence="8">
    <location>
        <begin position="27"/>
        <end position="48"/>
    </location>
</feature>
<dbReference type="PANTHER" id="PTHR23137">
    <property type="entry name" value="VESICLE TRANSPORT PROTEIN-RELATED"/>
    <property type="match status" value="1"/>
</dbReference>
<keyword evidence="10" id="KW-1185">Reference proteome</keyword>
<evidence type="ECO:0000256" key="6">
    <source>
        <dbReference type="ARBA" id="ARBA00023136"/>
    </source>
</evidence>
<feature type="transmembrane region" description="Helical" evidence="8">
    <location>
        <begin position="54"/>
        <end position="75"/>
    </location>
</feature>
<keyword evidence="5 8" id="KW-1133">Transmembrane helix</keyword>
<evidence type="ECO:0000256" key="8">
    <source>
        <dbReference type="RuleBase" id="RU363111"/>
    </source>
</evidence>
<evidence type="ECO:0000256" key="3">
    <source>
        <dbReference type="ARBA" id="ARBA00022692"/>
    </source>
</evidence>
<evidence type="ECO:0000256" key="4">
    <source>
        <dbReference type="ARBA" id="ARBA00022927"/>
    </source>
</evidence>
<evidence type="ECO:0000256" key="2">
    <source>
        <dbReference type="ARBA" id="ARBA00022448"/>
    </source>
</evidence>
<dbReference type="EMBL" id="JAPFFF010000009">
    <property type="protein sequence ID" value="KAK8882269.1"/>
    <property type="molecule type" value="Genomic_DNA"/>
</dbReference>
<dbReference type="InterPro" id="IPR007305">
    <property type="entry name" value="Vesicle_transpt_Got1/SFT2"/>
</dbReference>
<dbReference type="PANTHER" id="PTHR23137:SF36">
    <property type="entry name" value="VESICLE TRANSPORT PROTEIN SFT2C"/>
    <property type="match status" value="1"/>
</dbReference>
<keyword evidence="2 8" id="KW-0813">Transport</keyword>
<comment type="subcellular location">
    <subcellularLocation>
        <location evidence="1 8">Membrane</location>
        <topology evidence="1 8">Multi-pass membrane protein</topology>
    </subcellularLocation>
</comment>
<gene>
    <name evidence="9" type="ORF">M9Y10_044911</name>
</gene>
<evidence type="ECO:0000256" key="1">
    <source>
        <dbReference type="ARBA" id="ARBA00004141"/>
    </source>
</evidence>
<evidence type="ECO:0000313" key="10">
    <source>
        <dbReference type="Proteomes" id="UP001470230"/>
    </source>
</evidence>
<comment type="caution">
    <text evidence="9">The sequence shown here is derived from an EMBL/GenBank/DDBJ whole genome shotgun (WGS) entry which is preliminary data.</text>
</comment>
<reference evidence="9 10" key="1">
    <citation type="submission" date="2024-04" db="EMBL/GenBank/DDBJ databases">
        <title>Tritrichomonas musculus Genome.</title>
        <authorList>
            <person name="Alves-Ferreira E."/>
            <person name="Grigg M."/>
            <person name="Lorenzi H."/>
            <person name="Galac M."/>
        </authorList>
    </citation>
    <scope>NUCLEOTIDE SEQUENCE [LARGE SCALE GENOMIC DNA]</scope>
    <source>
        <strain evidence="9 10">EAF2021</strain>
    </source>
</reference>